<feature type="transmembrane region" description="Helical" evidence="1">
    <location>
        <begin position="137"/>
        <end position="159"/>
    </location>
</feature>
<accession>A0A4R2JDF3</accession>
<sequence length="435" mass="45321">MAPVTRARRAGYSTGSLVTGAFGTVPGLLLLPYLTDTLGIPAATAGLLVLFPKAWDVLLNPVAGRISDRAGPRRPFILRGGLIVGVLFALLFAFPAAGAGYVEVVFLLCATAYAFYQVPYVAMLAELTTDYHERTRLMTWRMAVLALTILICGAGAPALRDATGGYQVMGIAVGVLIMLGTIAVFVGTRGVTFQTQADTGAGFGALVRAVRDSPRFRRLLTASVLQAIGVGTVLAGVEYMSRVVLGNKSLQPLLFVAFVAPAMIVMPFWQRLAARHGKRVGYLVATLIFAGALTVSVLARVAPLWAVILFAGITGVGYSGIQVFPFAMLADVTTEEEERTGARRAGLFAGVWTAGETLALALGPGVYGLVLAAGGYVSSTDGSAVQPESAVVAALLGFTIVPALFALAAVPLLNRKLEAARDTSGSGADRAQEVA</sequence>
<keyword evidence="1" id="KW-1133">Transmembrane helix</keyword>
<reference evidence="2 3" key="1">
    <citation type="submission" date="2019-03" db="EMBL/GenBank/DDBJ databases">
        <title>Genomic Encyclopedia of Type Strains, Phase IV (KMG-IV): sequencing the most valuable type-strain genomes for metagenomic binning, comparative biology and taxonomic classification.</title>
        <authorList>
            <person name="Goeker M."/>
        </authorList>
    </citation>
    <scope>NUCLEOTIDE SEQUENCE [LARGE SCALE GENOMIC DNA]</scope>
    <source>
        <strain evidence="2 3">DSM 45934</strain>
    </source>
</reference>
<evidence type="ECO:0000313" key="3">
    <source>
        <dbReference type="Proteomes" id="UP000295680"/>
    </source>
</evidence>
<feature type="transmembrane region" description="Helical" evidence="1">
    <location>
        <begin position="249"/>
        <end position="268"/>
    </location>
</feature>
<keyword evidence="3" id="KW-1185">Reference proteome</keyword>
<name>A0A4R2JDF3_9PSEU</name>
<dbReference type="OrthoDB" id="3717977at2"/>
<dbReference type="RefSeq" id="WP_132119911.1">
    <property type="nucleotide sequence ID" value="NZ_SLWS01000006.1"/>
</dbReference>
<gene>
    <name evidence="2" type="ORF">EV192_10610</name>
</gene>
<evidence type="ECO:0000256" key="1">
    <source>
        <dbReference type="SAM" id="Phobius"/>
    </source>
</evidence>
<dbReference type="InterPro" id="IPR036259">
    <property type="entry name" value="MFS_trans_sf"/>
</dbReference>
<organism evidence="2 3">
    <name type="scientific">Actinocrispum wychmicini</name>
    <dbReference type="NCBI Taxonomy" id="1213861"/>
    <lineage>
        <taxon>Bacteria</taxon>
        <taxon>Bacillati</taxon>
        <taxon>Actinomycetota</taxon>
        <taxon>Actinomycetes</taxon>
        <taxon>Pseudonocardiales</taxon>
        <taxon>Pseudonocardiaceae</taxon>
        <taxon>Actinocrispum</taxon>
    </lineage>
</organism>
<keyword evidence="1" id="KW-0472">Membrane</keyword>
<dbReference type="GO" id="GO:0008643">
    <property type="term" value="P:carbohydrate transport"/>
    <property type="evidence" value="ECO:0007669"/>
    <property type="project" value="InterPro"/>
</dbReference>
<dbReference type="GO" id="GO:0015293">
    <property type="term" value="F:symporter activity"/>
    <property type="evidence" value="ECO:0007669"/>
    <property type="project" value="InterPro"/>
</dbReference>
<feature type="transmembrane region" description="Helical" evidence="1">
    <location>
        <begin position="104"/>
        <end position="125"/>
    </location>
</feature>
<dbReference type="Pfam" id="PF13347">
    <property type="entry name" value="MFS_2"/>
    <property type="match status" value="1"/>
</dbReference>
<feature type="transmembrane region" description="Helical" evidence="1">
    <location>
        <begin position="390"/>
        <end position="413"/>
    </location>
</feature>
<keyword evidence="1" id="KW-0812">Transmembrane</keyword>
<dbReference type="SUPFAM" id="SSF103473">
    <property type="entry name" value="MFS general substrate transporter"/>
    <property type="match status" value="1"/>
</dbReference>
<dbReference type="InterPro" id="IPR039672">
    <property type="entry name" value="MFS_2"/>
</dbReference>
<feature type="transmembrane region" description="Helical" evidence="1">
    <location>
        <begin position="76"/>
        <end position="98"/>
    </location>
</feature>
<dbReference type="Proteomes" id="UP000295680">
    <property type="component" value="Unassembled WGS sequence"/>
</dbReference>
<proteinExistence type="predicted"/>
<evidence type="ECO:0000313" key="2">
    <source>
        <dbReference type="EMBL" id="TCO56537.1"/>
    </source>
</evidence>
<feature type="transmembrane region" description="Helical" evidence="1">
    <location>
        <begin position="219"/>
        <end position="237"/>
    </location>
</feature>
<dbReference type="PANTHER" id="PTHR11328:SF24">
    <property type="entry name" value="MAJOR FACILITATOR SUPERFAMILY (MFS) PROFILE DOMAIN-CONTAINING PROTEIN"/>
    <property type="match status" value="1"/>
</dbReference>
<feature type="transmembrane region" description="Helical" evidence="1">
    <location>
        <begin position="280"/>
        <end position="299"/>
    </location>
</feature>
<feature type="transmembrane region" description="Helical" evidence="1">
    <location>
        <begin position="347"/>
        <end position="370"/>
    </location>
</feature>
<feature type="transmembrane region" description="Helical" evidence="1">
    <location>
        <begin position="37"/>
        <end position="55"/>
    </location>
</feature>
<feature type="transmembrane region" description="Helical" evidence="1">
    <location>
        <begin position="305"/>
        <end position="327"/>
    </location>
</feature>
<dbReference type="AlphaFoldDB" id="A0A4R2JDF3"/>
<dbReference type="PANTHER" id="PTHR11328">
    <property type="entry name" value="MAJOR FACILITATOR SUPERFAMILY DOMAIN-CONTAINING PROTEIN"/>
    <property type="match status" value="1"/>
</dbReference>
<dbReference type="Gene3D" id="1.20.1250.20">
    <property type="entry name" value="MFS general substrate transporter like domains"/>
    <property type="match status" value="2"/>
</dbReference>
<protein>
    <submittedName>
        <fullName evidence="2">Na+/melibiose symporter-like transporter</fullName>
    </submittedName>
</protein>
<dbReference type="GO" id="GO:0005886">
    <property type="term" value="C:plasma membrane"/>
    <property type="evidence" value="ECO:0007669"/>
    <property type="project" value="TreeGrafter"/>
</dbReference>
<feature type="transmembrane region" description="Helical" evidence="1">
    <location>
        <begin position="12"/>
        <end position="31"/>
    </location>
</feature>
<feature type="transmembrane region" description="Helical" evidence="1">
    <location>
        <begin position="165"/>
        <end position="186"/>
    </location>
</feature>
<comment type="caution">
    <text evidence="2">The sequence shown here is derived from an EMBL/GenBank/DDBJ whole genome shotgun (WGS) entry which is preliminary data.</text>
</comment>
<dbReference type="EMBL" id="SLWS01000006">
    <property type="protein sequence ID" value="TCO56537.1"/>
    <property type="molecule type" value="Genomic_DNA"/>
</dbReference>